<evidence type="ECO:0000256" key="10">
    <source>
        <dbReference type="ARBA" id="ARBA00022801"/>
    </source>
</evidence>
<dbReference type="InterPro" id="IPR023346">
    <property type="entry name" value="Lysozyme-like_dom_sf"/>
</dbReference>
<evidence type="ECO:0000259" key="20">
    <source>
        <dbReference type="Pfam" id="PF00912"/>
    </source>
</evidence>
<name>A0A516GN02_9FLAO</name>
<evidence type="ECO:0000259" key="19">
    <source>
        <dbReference type="Pfam" id="PF00905"/>
    </source>
</evidence>
<evidence type="ECO:0000256" key="3">
    <source>
        <dbReference type="ARBA" id="ARBA00007090"/>
    </source>
</evidence>
<comment type="similarity">
    <text evidence="4">In the N-terminal section; belongs to the glycosyltransferase 51 family.</text>
</comment>
<dbReference type="GO" id="GO:0009002">
    <property type="term" value="F:serine-type D-Ala-D-Ala carboxypeptidase activity"/>
    <property type="evidence" value="ECO:0007669"/>
    <property type="project" value="UniProtKB-EC"/>
</dbReference>
<evidence type="ECO:0000256" key="9">
    <source>
        <dbReference type="ARBA" id="ARBA00022679"/>
    </source>
</evidence>
<dbReference type="GO" id="GO:0006508">
    <property type="term" value="P:proteolysis"/>
    <property type="evidence" value="ECO:0007669"/>
    <property type="project" value="UniProtKB-KW"/>
</dbReference>
<evidence type="ECO:0000256" key="4">
    <source>
        <dbReference type="ARBA" id="ARBA00007739"/>
    </source>
</evidence>
<dbReference type="GO" id="GO:0071555">
    <property type="term" value="P:cell wall organization"/>
    <property type="evidence" value="ECO:0007669"/>
    <property type="project" value="UniProtKB-KW"/>
</dbReference>
<evidence type="ECO:0000256" key="12">
    <source>
        <dbReference type="ARBA" id="ARBA00022984"/>
    </source>
</evidence>
<dbReference type="Pfam" id="PF00912">
    <property type="entry name" value="Transgly"/>
    <property type="match status" value="1"/>
</dbReference>
<evidence type="ECO:0000256" key="1">
    <source>
        <dbReference type="ARBA" id="ARBA00004236"/>
    </source>
</evidence>
<keyword evidence="15" id="KW-0961">Cell wall biogenesis/degradation</keyword>
<dbReference type="KEGG" id="fop:FNB79_02530"/>
<comment type="pathway">
    <text evidence="2">Cell wall biogenesis; peptidoglycan biosynthesis.</text>
</comment>
<evidence type="ECO:0000256" key="11">
    <source>
        <dbReference type="ARBA" id="ARBA00022960"/>
    </source>
</evidence>
<keyword evidence="22" id="KW-1185">Reference proteome</keyword>
<evidence type="ECO:0000256" key="16">
    <source>
        <dbReference type="ARBA" id="ARBA00034000"/>
    </source>
</evidence>
<dbReference type="GO" id="GO:0008955">
    <property type="term" value="F:peptidoglycan glycosyltransferase activity"/>
    <property type="evidence" value="ECO:0007669"/>
    <property type="project" value="UniProtKB-EC"/>
</dbReference>
<keyword evidence="8" id="KW-0328">Glycosyltransferase</keyword>
<dbReference type="InterPro" id="IPR001460">
    <property type="entry name" value="PCN-bd_Tpept"/>
</dbReference>
<evidence type="ECO:0000256" key="18">
    <source>
        <dbReference type="SAM" id="Phobius"/>
    </source>
</evidence>
<dbReference type="Pfam" id="PF00905">
    <property type="entry name" value="Transpeptidase"/>
    <property type="match status" value="1"/>
</dbReference>
<dbReference type="InterPro" id="IPR001264">
    <property type="entry name" value="Glyco_trans_51"/>
</dbReference>
<accession>A0A516GN02</accession>
<keyword evidence="5" id="KW-1003">Cell membrane</keyword>
<dbReference type="Gene3D" id="1.10.3810.10">
    <property type="entry name" value="Biosynthetic peptidoglycan transglycosylase-like"/>
    <property type="match status" value="1"/>
</dbReference>
<dbReference type="SUPFAM" id="SSF56601">
    <property type="entry name" value="beta-lactamase/transpeptidase-like"/>
    <property type="match status" value="1"/>
</dbReference>
<keyword evidence="10" id="KW-0378">Hydrolase</keyword>
<dbReference type="GO" id="GO:0030288">
    <property type="term" value="C:outer membrane-bounded periplasmic space"/>
    <property type="evidence" value="ECO:0007669"/>
    <property type="project" value="TreeGrafter"/>
</dbReference>
<keyword evidence="12" id="KW-0573">Peptidoglycan synthesis</keyword>
<keyword evidence="7" id="KW-0645">Protease</keyword>
<dbReference type="InterPro" id="IPR036950">
    <property type="entry name" value="PBP_transglycosylase"/>
</dbReference>
<protein>
    <submittedName>
        <fullName evidence="21">Penicillin-binding protein</fullName>
    </submittedName>
</protein>
<dbReference type="AlphaFoldDB" id="A0A516GN02"/>
<comment type="subcellular location">
    <subcellularLocation>
        <location evidence="1">Cell membrane</location>
    </subcellularLocation>
</comment>
<evidence type="ECO:0000313" key="22">
    <source>
        <dbReference type="Proteomes" id="UP000319209"/>
    </source>
</evidence>
<evidence type="ECO:0000256" key="2">
    <source>
        <dbReference type="ARBA" id="ARBA00004752"/>
    </source>
</evidence>
<gene>
    <name evidence="21" type="ORF">FNB79_02530</name>
</gene>
<keyword evidence="18" id="KW-0812">Transmembrane</keyword>
<feature type="domain" description="Penicillin-binding protein transpeptidase" evidence="19">
    <location>
        <begin position="420"/>
        <end position="661"/>
    </location>
</feature>
<comment type="similarity">
    <text evidence="3">In the C-terminal section; belongs to the transpeptidase family.</text>
</comment>
<evidence type="ECO:0000256" key="7">
    <source>
        <dbReference type="ARBA" id="ARBA00022670"/>
    </source>
</evidence>
<dbReference type="Proteomes" id="UP000319209">
    <property type="component" value="Chromosome"/>
</dbReference>
<evidence type="ECO:0000256" key="13">
    <source>
        <dbReference type="ARBA" id="ARBA00023136"/>
    </source>
</evidence>
<proteinExistence type="inferred from homology"/>
<dbReference type="InterPro" id="IPR012338">
    <property type="entry name" value="Beta-lactam/transpept-like"/>
</dbReference>
<keyword evidence="6" id="KW-0121">Carboxypeptidase</keyword>
<evidence type="ECO:0000256" key="8">
    <source>
        <dbReference type="ARBA" id="ARBA00022676"/>
    </source>
</evidence>
<dbReference type="InterPro" id="IPR050396">
    <property type="entry name" value="Glycosyltr_51/Transpeptidase"/>
</dbReference>
<keyword evidence="9" id="KW-0808">Transferase</keyword>
<dbReference type="PANTHER" id="PTHR32282">
    <property type="entry name" value="BINDING PROTEIN TRANSPEPTIDASE, PUTATIVE-RELATED"/>
    <property type="match status" value="1"/>
</dbReference>
<dbReference type="Gene3D" id="3.40.710.10">
    <property type="entry name" value="DD-peptidase/beta-lactamase superfamily"/>
    <property type="match status" value="2"/>
</dbReference>
<dbReference type="PANTHER" id="PTHR32282:SF11">
    <property type="entry name" value="PENICILLIN-BINDING PROTEIN 1B"/>
    <property type="match status" value="1"/>
</dbReference>
<feature type="transmembrane region" description="Helical" evidence="18">
    <location>
        <begin position="15"/>
        <end position="42"/>
    </location>
</feature>
<keyword evidence="11" id="KW-0133">Cell shape</keyword>
<dbReference type="EMBL" id="CP041637">
    <property type="protein sequence ID" value="QDO92897.1"/>
    <property type="molecule type" value="Genomic_DNA"/>
</dbReference>
<dbReference type="OrthoDB" id="9766909at2"/>
<comment type="catalytic activity">
    <reaction evidence="16">
        <text>Preferential cleavage: (Ac)2-L-Lys-D-Ala-|-D-Ala. Also transpeptidation of peptidyl-alanyl moieties that are N-acyl substituents of D-alanine.</text>
        <dbReference type="EC" id="3.4.16.4"/>
    </reaction>
</comment>
<comment type="catalytic activity">
    <reaction evidence="17">
        <text>[GlcNAc-(1-&gt;4)-Mur2Ac(oyl-L-Ala-gamma-D-Glu-L-Lys-D-Ala-D-Ala)](n)-di-trans,octa-cis-undecaprenyl diphosphate + beta-D-GlcNAc-(1-&gt;4)-Mur2Ac(oyl-L-Ala-gamma-D-Glu-L-Lys-D-Ala-D-Ala)-di-trans,octa-cis-undecaprenyl diphosphate = [GlcNAc-(1-&gt;4)-Mur2Ac(oyl-L-Ala-gamma-D-Glu-L-Lys-D-Ala-D-Ala)](n+1)-di-trans,octa-cis-undecaprenyl diphosphate + di-trans,octa-cis-undecaprenyl diphosphate + H(+)</text>
        <dbReference type="Rhea" id="RHEA:23708"/>
        <dbReference type="Rhea" id="RHEA-COMP:9602"/>
        <dbReference type="Rhea" id="RHEA-COMP:9603"/>
        <dbReference type="ChEBI" id="CHEBI:15378"/>
        <dbReference type="ChEBI" id="CHEBI:58405"/>
        <dbReference type="ChEBI" id="CHEBI:60033"/>
        <dbReference type="ChEBI" id="CHEBI:78435"/>
        <dbReference type="EC" id="2.4.99.28"/>
    </reaction>
</comment>
<evidence type="ECO:0000256" key="14">
    <source>
        <dbReference type="ARBA" id="ARBA00023268"/>
    </source>
</evidence>
<dbReference type="GO" id="GO:0005886">
    <property type="term" value="C:plasma membrane"/>
    <property type="evidence" value="ECO:0007669"/>
    <property type="project" value="UniProtKB-SubCell"/>
</dbReference>
<dbReference type="GO" id="GO:0008360">
    <property type="term" value="P:regulation of cell shape"/>
    <property type="evidence" value="ECO:0007669"/>
    <property type="project" value="UniProtKB-KW"/>
</dbReference>
<organism evidence="21 22">
    <name type="scientific">Formosa sediminum</name>
    <dbReference type="NCBI Taxonomy" id="2594004"/>
    <lineage>
        <taxon>Bacteria</taxon>
        <taxon>Pseudomonadati</taxon>
        <taxon>Bacteroidota</taxon>
        <taxon>Flavobacteriia</taxon>
        <taxon>Flavobacteriales</taxon>
        <taxon>Flavobacteriaceae</taxon>
        <taxon>Formosa</taxon>
    </lineage>
</organism>
<keyword evidence="13 18" id="KW-0472">Membrane</keyword>
<reference evidence="21 22" key="1">
    <citation type="submission" date="2019-07" db="EMBL/GenBank/DDBJ databases">
        <title>Genome sequencing for Formosa sp. PS13.</title>
        <authorList>
            <person name="Park S.-J."/>
        </authorList>
    </citation>
    <scope>NUCLEOTIDE SEQUENCE [LARGE SCALE GENOMIC DNA]</scope>
    <source>
        <strain evidence="21 22">PS13</strain>
    </source>
</reference>
<keyword evidence="14" id="KW-0511">Multifunctional enzyme</keyword>
<dbReference type="SUPFAM" id="SSF53955">
    <property type="entry name" value="Lysozyme-like"/>
    <property type="match status" value="1"/>
</dbReference>
<evidence type="ECO:0000256" key="6">
    <source>
        <dbReference type="ARBA" id="ARBA00022645"/>
    </source>
</evidence>
<dbReference type="GO" id="GO:0009252">
    <property type="term" value="P:peptidoglycan biosynthetic process"/>
    <property type="evidence" value="ECO:0007669"/>
    <property type="project" value="UniProtKB-KW"/>
</dbReference>
<evidence type="ECO:0000313" key="21">
    <source>
        <dbReference type="EMBL" id="QDO92897.1"/>
    </source>
</evidence>
<dbReference type="GO" id="GO:0008658">
    <property type="term" value="F:penicillin binding"/>
    <property type="evidence" value="ECO:0007669"/>
    <property type="project" value="InterPro"/>
</dbReference>
<evidence type="ECO:0000256" key="5">
    <source>
        <dbReference type="ARBA" id="ARBA00022475"/>
    </source>
</evidence>
<keyword evidence="18" id="KW-1133">Transmembrane helix</keyword>
<sequence>MLNLKKNTQKKKKNWIALIIKIGIAGFILLLLFIGSIYVGLWGKIPSKTELSDLKQAEASLILDNNKALLGKYFVFDRSIIEYKDIPQYLIDGLVATEDARFYEHEGIDYRSFFRVFFKSLLLQDDSAGGGSTITQQLAKNLYGRDKHGILSLPVNKISEMIIASRIEAIYDKNDILTLYLNTVPFSENTFGIESASQRFFNKTTHELSLSEASTLVGTLKANHSYNPRLFPERSQFRRDIVLQQMEKYGYIDNATRLKESNSPLKIDYHKFTYNEGLAPYFREQVRKQVTRVLDSINHTDQTDYDLYTDGLKITTTLDNTMQEYAEKGMTSHMERLQVQFENAYGASAPWLKNEALVNEIVKKLPEYKRLKTKKLTESQIMDSLRKKSKKPIFTYEGDTIVSLSTIDSLKHYLKFLNAGFVAIEPQTGAVRAYVGGVNFEHFKYDHVTMGKRQVGSTFKPIVYTAALESGMEPCTYFSVKEITYTDKDGWTPSNASDEEQDPYMNYSLEKALSRSINTIAVKVMETVGINPVIAQARKMGIISDLPKVPSLALGTAELSLMELTAAYTSYANQSIPSRPYFIEKIENKDGKILYQYKPKAPLEAAFSARTREIMIQFMKATIDEGTATRMRTTYDITNDMAGKTGTTQDNRDGWFMSITPHLVMGSWVGNDNHQIGFSSTGIGQGANSALPIVANFLNRLNKDSDFNNITNAKFNSPSQDVLEALDCEPDKRDGFFKRLFGKKKKEKVFGE</sequence>
<evidence type="ECO:0000256" key="15">
    <source>
        <dbReference type="ARBA" id="ARBA00023316"/>
    </source>
</evidence>
<evidence type="ECO:0000256" key="17">
    <source>
        <dbReference type="ARBA" id="ARBA00049902"/>
    </source>
</evidence>
<feature type="domain" description="Glycosyl transferase family 51" evidence="20">
    <location>
        <begin position="76"/>
        <end position="247"/>
    </location>
</feature>